<name>Q2HCS8_CHAGB</name>
<dbReference type="InParanoid" id="Q2HCS8"/>
<protein>
    <submittedName>
        <fullName evidence="1">Uncharacterized protein</fullName>
    </submittedName>
</protein>
<dbReference type="RefSeq" id="XP_001221197.1">
    <property type="nucleotide sequence ID" value="XM_001221196.1"/>
</dbReference>
<accession>Q2HCS8</accession>
<dbReference type="VEuPathDB" id="FungiDB:CHGG_01976"/>
<organism evidence="1 2">
    <name type="scientific">Chaetomium globosum (strain ATCC 6205 / CBS 148.51 / DSM 1962 / NBRC 6347 / NRRL 1970)</name>
    <name type="common">Soil fungus</name>
    <dbReference type="NCBI Taxonomy" id="306901"/>
    <lineage>
        <taxon>Eukaryota</taxon>
        <taxon>Fungi</taxon>
        <taxon>Dikarya</taxon>
        <taxon>Ascomycota</taxon>
        <taxon>Pezizomycotina</taxon>
        <taxon>Sordariomycetes</taxon>
        <taxon>Sordariomycetidae</taxon>
        <taxon>Sordariales</taxon>
        <taxon>Chaetomiaceae</taxon>
        <taxon>Chaetomium</taxon>
    </lineage>
</organism>
<keyword evidence="2" id="KW-1185">Reference proteome</keyword>
<proteinExistence type="predicted"/>
<gene>
    <name evidence="1" type="ORF">CHGG_01976</name>
</gene>
<evidence type="ECO:0000313" key="2">
    <source>
        <dbReference type="Proteomes" id="UP000001056"/>
    </source>
</evidence>
<dbReference type="EMBL" id="CH408029">
    <property type="protein sequence ID" value="EAQ93741.1"/>
    <property type="molecule type" value="Genomic_DNA"/>
</dbReference>
<sequence>MDRSSVHFATRSLRRKMKCHGRPSAICQKEQFSSPVEYKDHLEVCGAGKQTAAELDAMVKISEEPVTLKPGVNCPFCHHFLHSVRHYRCNVGRHQEQLTLFALSPPEAVSDSDSRAVKSDTLATGNRFEEDKKEYLHRWLGKDV</sequence>
<dbReference type="OrthoDB" id="5236204at2759"/>
<dbReference type="AlphaFoldDB" id="Q2HCS8"/>
<reference evidence="2" key="1">
    <citation type="journal article" date="2015" name="Genome Announc.">
        <title>Draft genome sequence of the cellulolytic fungus Chaetomium globosum.</title>
        <authorList>
            <person name="Cuomo C.A."/>
            <person name="Untereiner W.A."/>
            <person name="Ma L.-J."/>
            <person name="Grabherr M."/>
            <person name="Birren B.W."/>
        </authorList>
    </citation>
    <scope>NUCLEOTIDE SEQUENCE [LARGE SCALE GENOMIC DNA]</scope>
    <source>
        <strain evidence="2">ATCC 6205 / CBS 148.51 / DSM 1962 / NBRC 6347 / NRRL 1970</strain>
    </source>
</reference>
<dbReference type="Proteomes" id="UP000001056">
    <property type="component" value="Unassembled WGS sequence"/>
</dbReference>
<dbReference type="GeneID" id="4386413"/>
<evidence type="ECO:0000313" key="1">
    <source>
        <dbReference type="EMBL" id="EAQ93741.1"/>
    </source>
</evidence>
<dbReference type="HOGENOM" id="CLU_1796248_0_0_1"/>